<reference evidence="1 2" key="1">
    <citation type="journal article" date="2013" name="Pathog. Dis.">
        <title>Genome sequences of 65 Helicobacter pylori strains isolated from asymptomatic individuals and patients with gastric cancer, peptic ulcer disease, or gastritis.</title>
        <authorList>
            <person name="Blanchard T.G."/>
            <person name="Czinn S.J."/>
            <person name="Correa P."/>
            <person name="Nakazawa T."/>
            <person name="Keelan M."/>
            <person name="Morningstar L."/>
            <person name="Santana-Cruz I."/>
            <person name="Maroo A."/>
            <person name="McCracken C."/>
            <person name="Shefchek K."/>
            <person name="Daugherty S."/>
            <person name="Song Y."/>
            <person name="Fraser C.M."/>
            <person name="Fricke W.F."/>
        </authorList>
    </citation>
    <scope>NUCLEOTIDE SEQUENCE [LARGE SCALE GENOMIC DNA]</scope>
    <source>
        <strain evidence="1 2">Hp P-4</strain>
    </source>
</reference>
<evidence type="ECO:0000313" key="2">
    <source>
        <dbReference type="Proteomes" id="UP000004561"/>
    </source>
</evidence>
<gene>
    <name evidence="1" type="ORF">HPHPP4_0367</name>
</gene>
<dbReference type="Proteomes" id="UP000004561">
    <property type="component" value="Unassembled WGS sequence"/>
</dbReference>
<dbReference type="AlphaFoldDB" id="I9WIX1"/>
<name>I9WIX1_HELPX</name>
<dbReference type="EMBL" id="AKPL01000001">
    <property type="protein sequence ID" value="EJC03895.1"/>
    <property type="molecule type" value="Genomic_DNA"/>
</dbReference>
<protein>
    <submittedName>
        <fullName evidence="1">Uncharacterized protein</fullName>
    </submittedName>
</protein>
<sequence>MKAKLSPQHQSKKAQIPLAFGRFTFTMDYKMPLSLLAFHSIFV</sequence>
<evidence type="ECO:0000313" key="1">
    <source>
        <dbReference type="EMBL" id="EJC03895.1"/>
    </source>
</evidence>
<dbReference type="PATRIC" id="fig|992075.3.peg.359"/>
<organism evidence="1 2">
    <name type="scientific">Helicobacter pylori Hp P-4</name>
    <dbReference type="NCBI Taxonomy" id="992075"/>
    <lineage>
        <taxon>Bacteria</taxon>
        <taxon>Pseudomonadati</taxon>
        <taxon>Campylobacterota</taxon>
        <taxon>Epsilonproteobacteria</taxon>
        <taxon>Campylobacterales</taxon>
        <taxon>Helicobacteraceae</taxon>
        <taxon>Helicobacter</taxon>
    </lineage>
</organism>
<proteinExistence type="predicted"/>
<comment type="caution">
    <text evidence="1">The sequence shown here is derived from an EMBL/GenBank/DDBJ whole genome shotgun (WGS) entry which is preliminary data.</text>
</comment>
<accession>I9WIX1</accession>